<feature type="region of interest" description="Disordered" evidence="1">
    <location>
        <begin position="1"/>
        <end position="20"/>
    </location>
</feature>
<evidence type="ECO:0000313" key="4">
    <source>
        <dbReference type="Proteomes" id="UP001144036"/>
    </source>
</evidence>
<evidence type="ECO:0000259" key="2">
    <source>
        <dbReference type="Pfam" id="PF19809"/>
    </source>
</evidence>
<comment type="caution">
    <text evidence="3">The sequence shown here is derived from an EMBL/GenBank/DDBJ whole genome shotgun (WGS) entry which is preliminary data.</text>
</comment>
<dbReference type="Proteomes" id="UP001144036">
    <property type="component" value="Unassembled WGS sequence"/>
</dbReference>
<feature type="domain" description="DUF6292" evidence="2">
    <location>
        <begin position="69"/>
        <end position="159"/>
    </location>
</feature>
<dbReference type="Pfam" id="PF19809">
    <property type="entry name" value="DUF6292"/>
    <property type="match status" value="1"/>
</dbReference>
<evidence type="ECO:0000256" key="1">
    <source>
        <dbReference type="SAM" id="MobiDB-lite"/>
    </source>
</evidence>
<name>A0ABT4S8F8_9ACTN</name>
<keyword evidence="4" id="KW-1185">Reference proteome</keyword>
<protein>
    <submittedName>
        <fullName evidence="3">DUF6292 family protein</fullName>
    </submittedName>
</protein>
<dbReference type="EMBL" id="JAPNNL010000023">
    <property type="protein sequence ID" value="MDA0633522.1"/>
    <property type="molecule type" value="Genomic_DNA"/>
</dbReference>
<reference evidence="3" key="1">
    <citation type="submission" date="2022-11" db="EMBL/GenBank/DDBJ databases">
        <title>Nonomuraea corallina sp. nov., a new species of the genus Nonomuraea isolated from sea side sediment in Thai sea.</title>
        <authorList>
            <person name="Ngamcharungchit C."/>
            <person name="Matsumoto A."/>
            <person name="Suriyachadkun C."/>
            <person name="Panbangred W."/>
            <person name="Inahashi Y."/>
            <person name="Intra B."/>
        </authorList>
    </citation>
    <scope>NUCLEOTIDE SEQUENCE</scope>
    <source>
        <strain evidence="3">MCN248</strain>
    </source>
</reference>
<proteinExistence type="predicted"/>
<dbReference type="RefSeq" id="WP_270154334.1">
    <property type="nucleotide sequence ID" value="NZ_JAPNNL010000023.1"/>
</dbReference>
<sequence length="219" mass="24826">MPVHHLAIGHHPGRSPEKEAVTSDGFCYLTTGRTQRRAVTAHRLVAQGALVMSSRGPWPVPWHRLQLGYLHDVYLALIRREVQLSAHWISEFVPRSATILLAETASNGATEFALAWDEESGWRLGVFVQGDERCPTLLRRQEYICGAVLPDPAEVADTVVTLLRRHLRRRWPWQASQTFWGGYPPSYRCYRDVDDGFDDLLRGHLPPDDPSCLPSWSGH</sequence>
<organism evidence="3 4">
    <name type="scientific">Nonomuraea corallina</name>
    <dbReference type="NCBI Taxonomy" id="2989783"/>
    <lineage>
        <taxon>Bacteria</taxon>
        <taxon>Bacillati</taxon>
        <taxon>Actinomycetota</taxon>
        <taxon>Actinomycetes</taxon>
        <taxon>Streptosporangiales</taxon>
        <taxon>Streptosporangiaceae</taxon>
        <taxon>Nonomuraea</taxon>
    </lineage>
</organism>
<evidence type="ECO:0000313" key="3">
    <source>
        <dbReference type="EMBL" id="MDA0633522.1"/>
    </source>
</evidence>
<gene>
    <name evidence="3" type="ORF">OUY22_08840</name>
</gene>
<accession>A0ABT4S8F8</accession>
<dbReference type="InterPro" id="IPR046259">
    <property type="entry name" value="DUF6292"/>
</dbReference>